<keyword evidence="1" id="KW-1133">Transmembrane helix</keyword>
<feature type="transmembrane region" description="Helical" evidence="1">
    <location>
        <begin position="34"/>
        <end position="51"/>
    </location>
</feature>
<dbReference type="AlphaFoldDB" id="A0A7S8FDA2"/>
<dbReference type="KEGG" id="nkf:Nkreftii_001477"/>
<proteinExistence type="predicted"/>
<keyword evidence="1" id="KW-0812">Transmembrane</keyword>
<name>A0A7S8FDA2_9BACT</name>
<feature type="transmembrane region" description="Helical" evidence="1">
    <location>
        <begin position="58"/>
        <end position="74"/>
    </location>
</feature>
<evidence type="ECO:0000313" key="2">
    <source>
        <dbReference type="EMBL" id="QPD03703.1"/>
    </source>
</evidence>
<reference evidence="2 3" key="1">
    <citation type="journal article" date="2020" name="ISME J.">
        <title>Enrichment and physiological characterization of a novel comammox Nitrospira indicates ammonium inhibition of complete nitrification.</title>
        <authorList>
            <person name="Sakoula D."/>
            <person name="Koch H."/>
            <person name="Frank J."/>
            <person name="Jetten M.S.M."/>
            <person name="van Kessel M.A.H.J."/>
            <person name="Lucker S."/>
        </authorList>
    </citation>
    <scope>NUCLEOTIDE SEQUENCE [LARGE SCALE GENOMIC DNA]</scope>
    <source>
        <strain evidence="2">Comreactor17</strain>
    </source>
</reference>
<dbReference type="Proteomes" id="UP000593737">
    <property type="component" value="Chromosome"/>
</dbReference>
<dbReference type="EMBL" id="CP047423">
    <property type="protein sequence ID" value="QPD03703.1"/>
    <property type="molecule type" value="Genomic_DNA"/>
</dbReference>
<keyword evidence="1" id="KW-0472">Membrane</keyword>
<accession>A0A7S8FDA2</accession>
<organism evidence="2 3">
    <name type="scientific">Candidatus Nitrospira kreftii</name>
    <dbReference type="NCBI Taxonomy" id="2652173"/>
    <lineage>
        <taxon>Bacteria</taxon>
        <taxon>Pseudomonadati</taxon>
        <taxon>Nitrospirota</taxon>
        <taxon>Nitrospiria</taxon>
        <taxon>Nitrospirales</taxon>
        <taxon>Nitrospiraceae</taxon>
        <taxon>Nitrospira</taxon>
    </lineage>
</organism>
<evidence type="ECO:0000256" key="1">
    <source>
        <dbReference type="SAM" id="Phobius"/>
    </source>
</evidence>
<evidence type="ECO:0000313" key="3">
    <source>
        <dbReference type="Proteomes" id="UP000593737"/>
    </source>
</evidence>
<sequence length="77" mass="8568">MKIMTRLFSIATGLLTFWPTLALAEEVEGTYRGIGSIYFTLIGAILIYGVYDSFGKRAAYIMGPLIVIGLYVMLPER</sequence>
<gene>
    <name evidence="2" type="ORF">Nkreftii_001477</name>
</gene>
<protein>
    <submittedName>
        <fullName evidence="2">Putative ABC transporter permease</fullName>
    </submittedName>
</protein>